<reference evidence="1 2" key="1">
    <citation type="journal article" date="2015" name="Parasit. Vectors">
        <title>Draft genome of the scabies mite.</title>
        <authorList>
            <person name="Rider S.D.Jr."/>
            <person name="Morgan M.S."/>
            <person name="Arlian L.G."/>
        </authorList>
    </citation>
    <scope>NUCLEOTIDE SEQUENCE [LARGE SCALE GENOMIC DNA]</scope>
    <source>
        <strain evidence="1">Arlian Lab</strain>
    </source>
</reference>
<dbReference type="VEuPathDB" id="VectorBase:SSCA004749"/>
<gene>
    <name evidence="1" type="ORF">QR98_0013300</name>
</gene>
<evidence type="ECO:0000313" key="2">
    <source>
        <dbReference type="Proteomes" id="UP000616769"/>
    </source>
</evidence>
<dbReference type="EMBL" id="JXLN01003300">
    <property type="protein sequence ID" value="KPM02904.1"/>
    <property type="molecule type" value="Genomic_DNA"/>
</dbReference>
<organism evidence="1 2">
    <name type="scientific">Sarcoptes scabiei</name>
    <name type="common">Itch mite</name>
    <name type="synonym">Acarus scabiei</name>
    <dbReference type="NCBI Taxonomy" id="52283"/>
    <lineage>
        <taxon>Eukaryota</taxon>
        <taxon>Metazoa</taxon>
        <taxon>Ecdysozoa</taxon>
        <taxon>Arthropoda</taxon>
        <taxon>Chelicerata</taxon>
        <taxon>Arachnida</taxon>
        <taxon>Acari</taxon>
        <taxon>Acariformes</taxon>
        <taxon>Sarcoptiformes</taxon>
        <taxon>Astigmata</taxon>
        <taxon>Psoroptidia</taxon>
        <taxon>Sarcoptoidea</taxon>
        <taxon>Sarcoptidae</taxon>
        <taxon>Sarcoptinae</taxon>
        <taxon>Sarcoptes</taxon>
    </lineage>
</organism>
<accession>A0A131ZVZ3</accession>
<proteinExistence type="predicted"/>
<dbReference type="AlphaFoldDB" id="A0A131ZVZ3"/>
<dbReference type="Proteomes" id="UP000616769">
    <property type="component" value="Unassembled WGS sequence"/>
</dbReference>
<dbReference type="OrthoDB" id="10064535at2759"/>
<name>A0A131ZVZ3_SARSC</name>
<protein>
    <submittedName>
        <fullName evidence="1">Uncharacterized protein</fullName>
    </submittedName>
</protein>
<comment type="caution">
    <text evidence="1">The sequence shown here is derived from an EMBL/GenBank/DDBJ whole genome shotgun (WGS) entry which is preliminary data.</text>
</comment>
<sequence length="562" mass="66916">MEFISRPLLNNIRLLPRQRSFRLFSIEARLRPKIDLKLNTLPRPASLKEKNDVFGPDKAKCVKSFSINDELDEIFFTEYLTNELNLKPFEVKQIFQLFGDEIRENYPRNKSLIDLCVLLKSIFTVEDLQWNQKPFRTSFETLTNQIFMLKEIGFRSFHISMLDSIEDILMLNDLQLKQYLNFPLRKSSFDSICKILSIENPLKKELRNDIEESYKIKIESIPVAQIRIQCVAYYLMSRFKINLDHSMFICLKYQSDLNRINLHTMLNNIDFLQKKFHYSSKKITQNALFLFVKTKNLLRIYEDLSRVIGPDLYRSSIKLSKLLRTDFDQIVRNYNLVKQKCNNHFPSKADILLTYSTEHLTEIFNEIEQHKELRFLKLEVLGLDFLVINRHQIYERIAKIKAEQLPTELLPLRCFKMTKKEFDSYLNELISDSSQRIKLFLKQRFDLNYDDLKHRIHHFDGCDVRQYTIENSNRIVEFLISINVDKDLIIEFIHLIFFDFKQIKEAFHHLKSASPNESIEVKDREFILKLIDYLLANNKTINVRAVTTSKKAGRLKCEKKKM</sequence>
<evidence type="ECO:0000313" key="1">
    <source>
        <dbReference type="EMBL" id="KPM02904.1"/>
    </source>
</evidence>